<dbReference type="CDD" id="cd01392">
    <property type="entry name" value="HTH_LacI"/>
    <property type="match status" value="1"/>
</dbReference>
<dbReference type="InterPro" id="IPR028082">
    <property type="entry name" value="Peripla_BP_I"/>
</dbReference>
<dbReference type="CDD" id="cd06278">
    <property type="entry name" value="PBP1_LacI-like"/>
    <property type="match status" value="1"/>
</dbReference>
<keyword evidence="1" id="KW-0805">Transcription regulation</keyword>
<accession>A0A6N6JCU6</accession>
<dbReference type="SMART" id="SM00354">
    <property type="entry name" value="HTH_LACI"/>
    <property type="match status" value="1"/>
</dbReference>
<keyword evidence="2" id="KW-0238">DNA-binding</keyword>
<dbReference type="InterPro" id="IPR010982">
    <property type="entry name" value="Lambda_DNA-bd_dom_sf"/>
</dbReference>
<dbReference type="Pfam" id="PF00356">
    <property type="entry name" value="LacI"/>
    <property type="match status" value="1"/>
</dbReference>
<dbReference type="Gene3D" id="1.10.260.40">
    <property type="entry name" value="lambda repressor-like DNA-binding domains"/>
    <property type="match status" value="1"/>
</dbReference>
<dbReference type="InterPro" id="IPR046335">
    <property type="entry name" value="LacI/GalR-like_sensor"/>
</dbReference>
<dbReference type="GO" id="GO:0003700">
    <property type="term" value="F:DNA-binding transcription factor activity"/>
    <property type="evidence" value="ECO:0007669"/>
    <property type="project" value="TreeGrafter"/>
</dbReference>
<keyword evidence="6" id="KW-1185">Reference proteome</keyword>
<sequence>MGANKITAMDVARAAGVSQPTVSRVFSAGGSVSPALATKVREAAVKLGYRPNTLARSLTTGQSKTIGLIVAYLDNPFYTEALERLSRSLKEMGYNIMIFMAANEARDVDEVVQSLLDHQVDGILMASISMSSELTDRLADEGVPVVLFNRGHATAAVTSVTSANALGGRKVAEFLLAGDHTRIAHISGWQGASTGQDRLAGFVDTLEAAGLSPHSVIDGMFSRAVAAEATRKLMTSRTPPDAIFVGNDHMAFAVLDTLRVELGVRVPDDISVVGYDDVAMAGWAAYDLTTVRQPANRMVQAALAELMAQINGEDHPPRTIEIDGPLIIRGSARRPAGDI</sequence>
<evidence type="ECO:0000256" key="3">
    <source>
        <dbReference type="ARBA" id="ARBA00023163"/>
    </source>
</evidence>
<dbReference type="SUPFAM" id="SSF53822">
    <property type="entry name" value="Periplasmic binding protein-like I"/>
    <property type="match status" value="1"/>
</dbReference>
<reference evidence="5 6" key="1">
    <citation type="submission" date="2019-12" db="EMBL/GenBank/DDBJ databases">
        <title>Litoreibacter badius sp. nov., a novel bacteriochlorophyll a-containing bacterium in the genus Litoreibacter.</title>
        <authorList>
            <person name="Kanamuro M."/>
            <person name="Takabe Y."/>
            <person name="Mori K."/>
            <person name="Takaichi S."/>
            <person name="Hanada S."/>
        </authorList>
    </citation>
    <scope>NUCLEOTIDE SEQUENCE [LARGE SCALE GENOMIC DNA]</scope>
    <source>
        <strain evidence="5 6">K6</strain>
    </source>
</reference>
<dbReference type="AlphaFoldDB" id="A0A6N6JCU6"/>
<evidence type="ECO:0000313" key="6">
    <source>
        <dbReference type="Proteomes" id="UP000436822"/>
    </source>
</evidence>
<dbReference type="Gene3D" id="3.40.50.2300">
    <property type="match status" value="2"/>
</dbReference>
<protein>
    <submittedName>
        <fullName evidence="5">LacI family transcriptional regulator</fullName>
    </submittedName>
</protein>
<dbReference type="PROSITE" id="PS50932">
    <property type="entry name" value="HTH_LACI_2"/>
    <property type="match status" value="1"/>
</dbReference>
<dbReference type="Proteomes" id="UP000436822">
    <property type="component" value="Unassembled WGS sequence"/>
</dbReference>
<dbReference type="Pfam" id="PF13377">
    <property type="entry name" value="Peripla_BP_3"/>
    <property type="match status" value="1"/>
</dbReference>
<keyword evidence="3" id="KW-0804">Transcription</keyword>
<feature type="domain" description="HTH lacI-type" evidence="4">
    <location>
        <begin position="6"/>
        <end position="60"/>
    </location>
</feature>
<dbReference type="GO" id="GO:0000976">
    <property type="term" value="F:transcription cis-regulatory region binding"/>
    <property type="evidence" value="ECO:0007669"/>
    <property type="project" value="TreeGrafter"/>
</dbReference>
<dbReference type="PANTHER" id="PTHR30146:SF109">
    <property type="entry name" value="HTH-TYPE TRANSCRIPTIONAL REGULATOR GALS"/>
    <property type="match status" value="1"/>
</dbReference>
<proteinExistence type="predicted"/>
<name>A0A6N6JCU6_9RHOB</name>
<dbReference type="RefSeq" id="WP_159804854.1">
    <property type="nucleotide sequence ID" value="NZ_BLJE01000001.1"/>
</dbReference>
<dbReference type="InterPro" id="IPR000843">
    <property type="entry name" value="HTH_LacI"/>
</dbReference>
<evidence type="ECO:0000256" key="2">
    <source>
        <dbReference type="ARBA" id="ARBA00023125"/>
    </source>
</evidence>
<evidence type="ECO:0000259" key="4">
    <source>
        <dbReference type="PROSITE" id="PS50932"/>
    </source>
</evidence>
<evidence type="ECO:0000313" key="5">
    <source>
        <dbReference type="EMBL" id="GFE63975.1"/>
    </source>
</evidence>
<dbReference type="PANTHER" id="PTHR30146">
    <property type="entry name" value="LACI-RELATED TRANSCRIPTIONAL REPRESSOR"/>
    <property type="match status" value="1"/>
</dbReference>
<comment type="caution">
    <text evidence="5">The sequence shown here is derived from an EMBL/GenBank/DDBJ whole genome shotgun (WGS) entry which is preliminary data.</text>
</comment>
<dbReference type="OrthoDB" id="8433438at2"/>
<evidence type="ECO:0000256" key="1">
    <source>
        <dbReference type="ARBA" id="ARBA00023015"/>
    </source>
</evidence>
<dbReference type="EMBL" id="BLJE01000001">
    <property type="protein sequence ID" value="GFE63975.1"/>
    <property type="molecule type" value="Genomic_DNA"/>
</dbReference>
<gene>
    <name evidence="5" type="ORF">KIN_10490</name>
</gene>
<organism evidence="5 6">
    <name type="scientific">Litoreibacter roseus</name>
    <dbReference type="NCBI Taxonomy" id="2601869"/>
    <lineage>
        <taxon>Bacteria</taxon>
        <taxon>Pseudomonadati</taxon>
        <taxon>Pseudomonadota</taxon>
        <taxon>Alphaproteobacteria</taxon>
        <taxon>Rhodobacterales</taxon>
        <taxon>Roseobacteraceae</taxon>
        <taxon>Litoreibacter</taxon>
    </lineage>
</organism>
<dbReference type="SUPFAM" id="SSF47413">
    <property type="entry name" value="lambda repressor-like DNA-binding domains"/>
    <property type="match status" value="1"/>
</dbReference>